<dbReference type="KEGG" id="ssam:E3D00_05695"/>
<dbReference type="OrthoDB" id="9801834at2"/>
<proteinExistence type="inferred from homology"/>
<reference evidence="10 11" key="1">
    <citation type="submission" date="2019-03" db="EMBL/GenBank/DDBJ databases">
        <title>The complete genome sequence of Swingsia samuiensis NBRC107927(T).</title>
        <authorList>
            <person name="Chua K.-O."/>
            <person name="Chan K.-G."/>
            <person name="See-Too W.-S."/>
        </authorList>
    </citation>
    <scope>NUCLEOTIDE SEQUENCE [LARGE SCALE GENOMIC DNA]</scope>
    <source>
        <strain evidence="10 11">AH83</strain>
    </source>
</reference>
<dbReference type="InterPro" id="IPR049704">
    <property type="entry name" value="Aminotrans_3_PPA_site"/>
</dbReference>
<dbReference type="GO" id="GO:0005737">
    <property type="term" value="C:cytoplasm"/>
    <property type="evidence" value="ECO:0007669"/>
    <property type="project" value="UniProtKB-SubCell"/>
</dbReference>
<keyword evidence="4 9" id="KW-0808">Transferase</keyword>
<feature type="binding site" evidence="9">
    <location>
        <position position="238"/>
    </location>
    <ligand>
        <name>pyridoxal 5'-phosphate</name>
        <dbReference type="ChEBI" id="CHEBI:597326"/>
    </ligand>
</feature>
<dbReference type="Proteomes" id="UP000316313">
    <property type="component" value="Chromosome"/>
</dbReference>
<accession>A0A4Y6UJ70</accession>
<feature type="binding site" evidence="9">
    <location>
        <begin position="302"/>
        <end position="303"/>
    </location>
    <ligand>
        <name>pyridoxal 5'-phosphate</name>
        <dbReference type="ChEBI" id="CHEBI:597326"/>
    </ligand>
</feature>
<protein>
    <recommendedName>
        <fullName evidence="9">Adenosylmethionine-8-amino-7-oxononanoate aminotransferase</fullName>
        <ecNumber evidence="9">2.6.1.62</ecNumber>
    </recommendedName>
    <alternativeName>
        <fullName evidence="9">7,8-diamino-pelargonic acid aminotransferase</fullName>
        <shortName evidence="9">DAPA AT</shortName>
        <shortName evidence="9">DAPA aminotransferase</shortName>
    </alternativeName>
    <alternativeName>
        <fullName evidence="9">7,8-diaminononanoate synthase</fullName>
        <shortName evidence="9">DANS</shortName>
    </alternativeName>
    <alternativeName>
        <fullName evidence="9">Diaminopelargonic acid synthase</fullName>
    </alternativeName>
</protein>
<feature type="binding site" evidence="9">
    <location>
        <position position="144"/>
    </location>
    <ligand>
        <name>substrate</name>
    </ligand>
</feature>
<comment type="similarity">
    <text evidence="9">Belongs to the class-III pyridoxal-phosphate-dependent aminotransferase family. BioA subfamily.</text>
</comment>
<evidence type="ECO:0000256" key="6">
    <source>
        <dbReference type="ARBA" id="ARBA00022756"/>
    </source>
</evidence>
<evidence type="ECO:0000256" key="9">
    <source>
        <dbReference type="HAMAP-Rule" id="MF_00834"/>
    </source>
</evidence>
<evidence type="ECO:0000256" key="4">
    <source>
        <dbReference type="ARBA" id="ARBA00022679"/>
    </source>
</evidence>
<name>A0A4Y6UJ70_9PROT</name>
<dbReference type="PANTHER" id="PTHR42684:SF17">
    <property type="entry name" value="ADENOSYLMETHIONINE-8-AMINO-7-OXONONANOATE AMINOTRANSFERASE"/>
    <property type="match status" value="1"/>
</dbReference>
<dbReference type="NCBIfam" id="NF004624">
    <property type="entry name" value="PRK05964.1"/>
    <property type="match status" value="1"/>
</dbReference>
<comment type="pathway">
    <text evidence="2 9">Cofactor biosynthesis; biotin biosynthesis; 7,8-diaminononanoate from 8-amino-7-oxononanoate (SAM route): step 1/1.</text>
</comment>
<dbReference type="Gene3D" id="3.40.640.10">
    <property type="entry name" value="Type I PLP-dependent aspartate aminotransferase-like (Major domain)"/>
    <property type="match status" value="1"/>
</dbReference>
<dbReference type="InterPro" id="IPR015421">
    <property type="entry name" value="PyrdxlP-dep_Trfase_major"/>
</dbReference>
<evidence type="ECO:0000313" key="11">
    <source>
        <dbReference type="Proteomes" id="UP000316313"/>
    </source>
</evidence>
<dbReference type="FunFam" id="3.40.640.10:FF:000004">
    <property type="entry name" value="Acetylornithine aminotransferase"/>
    <property type="match status" value="1"/>
</dbReference>
<evidence type="ECO:0000256" key="3">
    <source>
        <dbReference type="ARBA" id="ARBA00022576"/>
    </source>
</evidence>
<comment type="subcellular location">
    <subcellularLocation>
        <location evidence="9">Cytoplasm</location>
    </subcellularLocation>
</comment>
<dbReference type="SUPFAM" id="SSF53383">
    <property type="entry name" value="PLP-dependent transferases"/>
    <property type="match status" value="1"/>
</dbReference>
<gene>
    <name evidence="9" type="primary">bioA</name>
    <name evidence="10" type="ORF">E3D00_05695</name>
</gene>
<feature type="site" description="Participates in the substrate recognition with KAPA and in a stacking interaction with the adenine ring of SAM" evidence="9">
    <location>
        <position position="16"/>
    </location>
</feature>
<keyword evidence="3 9" id="KW-0032">Aminotransferase</keyword>
<dbReference type="PROSITE" id="PS00600">
    <property type="entry name" value="AA_TRANSFER_CLASS_3"/>
    <property type="match status" value="1"/>
</dbReference>
<dbReference type="PANTHER" id="PTHR42684">
    <property type="entry name" value="ADENOSYLMETHIONINE-8-AMINO-7-OXONONANOATE AMINOTRANSFERASE"/>
    <property type="match status" value="1"/>
</dbReference>
<comment type="catalytic activity">
    <reaction evidence="8 9">
        <text>(8S)-8-amino-7-oxononanoate + S-adenosyl-L-methionine = S-adenosyl-4-methylsulfanyl-2-oxobutanoate + (7R,8S)-7,8-diammoniononanoate</text>
        <dbReference type="Rhea" id="RHEA:16861"/>
        <dbReference type="ChEBI" id="CHEBI:16490"/>
        <dbReference type="ChEBI" id="CHEBI:59789"/>
        <dbReference type="ChEBI" id="CHEBI:149468"/>
        <dbReference type="ChEBI" id="CHEBI:149469"/>
        <dbReference type="EC" id="2.6.1.62"/>
    </reaction>
</comment>
<comment type="cofactor">
    <cofactor evidence="1 9">
        <name>pyridoxal 5'-phosphate</name>
        <dbReference type="ChEBI" id="CHEBI:597326"/>
    </cofactor>
</comment>
<feature type="binding site" evidence="9">
    <location>
        <begin position="111"/>
        <end position="112"/>
    </location>
    <ligand>
        <name>pyridoxal 5'-phosphate</name>
        <dbReference type="ChEBI" id="CHEBI:597326"/>
    </ligand>
</feature>
<keyword evidence="11" id="KW-1185">Reference proteome</keyword>
<dbReference type="InterPro" id="IPR005815">
    <property type="entry name" value="BioA"/>
</dbReference>
<dbReference type="InterPro" id="IPR005814">
    <property type="entry name" value="Aminotrans_3"/>
</dbReference>
<dbReference type="Pfam" id="PF00202">
    <property type="entry name" value="Aminotran_3"/>
    <property type="match status" value="1"/>
</dbReference>
<feature type="binding site" evidence="9">
    <location>
        <position position="301"/>
    </location>
    <ligand>
        <name>substrate</name>
    </ligand>
</feature>
<organism evidence="10 11">
    <name type="scientific">Swingsia samuiensis</name>
    <dbReference type="NCBI Taxonomy" id="1293412"/>
    <lineage>
        <taxon>Bacteria</taxon>
        <taxon>Pseudomonadati</taxon>
        <taxon>Pseudomonadota</taxon>
        <taxon>Alphaproteobacteria</taxon>
        <taxon>Acetobacterales</taxon>
        <taxon>Acetobacteraceae</taxon>
        <taxon>Swingsia</taxon>
    </lineage>
</organism>
<dbReference type="EC" id="2.6.1.62" evidence="9"/>
<comment type="function">
    <text evidence="9">Catalyzes the transfer of the alpha-amino group from S-adenosyl-L-methionine (SAM) to 7-keto-8-aminopelargonic acid (KAPA) to form 7,8-diaminopelargonic acid (DAPA). It is the only aminotransferase known to utilize SAM as an amino donor.</text>
</comment>
<evidence type="ECO:0000256" key="2">
    <source>
        <dbReference type="ARBA" id="ARBA00005063"/>
    </source>
</evidence>
<feature type="binding site" evidence="9">
    <location>
        <position position="385"/>
    </location>
    <ligand>
        <name>substrate</name>
    </ligand>
</feature>
<dbReference type="NCBIfam" id="TIGR00508">
    <property type="entry name" value="bioA"/>
    <property type="match status" value="1"/>
</dbReference>
<dbReference type="InterPro" id="IPR015424">
    <property type="entry name" value="PyrdxlP-dep_Trfase"/>
</dbReference>
<sequence>MTAHTAADLAHIWLPYTQMKTAPYPIKAIETSGSRITLEDRRTLIDGVAAWWTACHGYNHPHILEALIHQAKTMPHVMFGGMVHDPAQKLASRLAQLLPDNLNRVFFTDSGSVAMEVAVKIAIQYHLNIGHQGRTKILSFRGGYHGDTLGMMSICDPEEGMHHLFADILPPQILADLPIDEKSTQQLEQILEQHHQSIAALVTEPLVQGAGGMLFHSANILKTLRSLCDKYNILFIMDEIFTGFGRTGTMFACEQANITPDIIALSKALTGGTMPLAATVARESIFNAFLSNTAEKALMHGPTFMANPLACAVANASLDLFEQLPRLEQVQNIERQLQKELEPCRSFSGVKDVRVLGAIGVVELDKIKDPDTLRRLFIDKGVWIRPFRNIIYLTPAFTITPSDLSLLTSAIVDVCRNNI</sequence>
<dbReference type="HAMAP" id="MF_00834">
    <property type="entry name" value="BioA"/>
    <property type="match status" value="1"/>
</dbReference>
<dbReference type="AlphaFoldDB" id="A0A4Y6UJ70"/>
<dbReference type="InterPro" id="IPR015422">
    <property type="entry name" value="PyrdxlP-dep_Trfase_small"/>
</dbReference>
<feature type="binding site" evidence="9">
    <location>
        <position position="267"/>
    </location>
    <ligand>
        <name>substrate</name>
    </ligand>
</feature>
<dbReference type="EMBL" id="CP038141">
    <property type="protein sequence ID" value="QDH17114.1"/>
    <property type="molecule type" value="Genomic_DNA"/>
</dbReference>
<dbReference type="RefSeq" id="WP_141460738.1">
    <property type="nucleotide sequence ID" value="NZ_CP038141.1"/>
</dbReference>
<keyword evidence="5 9" id="KW-0949">S-adenosyl-L-methionine</keyword>
<evidence type="ECO:0000256" key="1">
    <source>
        <dbReference type="ARBA" id="ARBA00001933"/>
    </source>
</evidence>
<dbReference type="PIRSF" id="PIRSF000521">
    <property type="entry name" value="Transaminase_4ab_Lys_Orn"/>
    <property type="match status" value="1"/>
</dbReference>
<dbReference type="Gene3D" id="3.90.1150.10">
    <property type="entry name" value="Aspartate Aminotransferase, domain 1"/>
    <property type="match status" value="1"/>
</dbReference>
<comment type="subunit">
    <text evidence="9">Homodimer.</text>
</comment>
<dbReference type="GO" id="GO:0009102">
    <property type="term" value="P:biotin biosynthetic process"/>
    <property type="evidence" value="ECO:0007669"/>
    <property type="project" value="UniProtKB-UniRule"/>
</dbReference>
<feature type="binding site" evidence="9">
    <location>
        <position position="51"/>
    </location>
    <ligand>
        <name>substrate</name>
    </ligand>
</feature>
<keyword evidence="6 9" id="KW-0093">Biotin biosynthesis</keyword>
<dbReference type="GO" id="GO:0030170">
    <property type="term" value="F:pyridoxal phosphate binding"/>
    <property type="evidence" value="ECO:0007669"/>
    <property type="project" value="UniProtKB-UniRule"/>
</dbReference>
<keyword evidence="9" id="KW-0963">Cytoplasm</keyword>
<evidence type="ECO:0000313" key="10">
    <source>
        <dbReference type="EMBL" id="QDH17114.1"/>
    </source>
</evidence>
<evidence type="ECO:0000256" key="7">
    <source>
        <dbReference type="ARBA" id="ARBA00022898"/>
    </source>
</evidence>
<evidence type="ECO:0000256" key="5">
    <source>
        <dbReference type="ARBA" id="ARBA00022691"/>
    </source>
</evidence>
<dbReference type="UniPathway" id="UPA00078">
    <property type="reaction ID" value="UER00160"/>
</dbReference>
<keyword evidence="7 9" id="KW-0663">Pyridoxal phosphate</keyword>
<evidence type="ECO:0000256" key="8">
    <source>
        <dbReference type="ARBA" id="ARBA00048449"/>
    </source>
</evidence>
<feature type="modified residue" description="N6-(pyridoxal phosphate)lysine" evidence="9">
    <location>
        <position position="267"/>
    </location>
</feature>
<dbReference type="CDD" id="cd00610">
    <property type="entry name" value="OAT_like"/>
    <property type="match status" value="1"/>
</dbReference>
<dbReference type="GO" id="GO:0004015">
    <property type="term" value="F:adenosylmethionine-8-amino-7-oxononanoate transaminase activity"/>
    <property type="evidence" value="ECO:0007669"/>
    <property type="project" value="UniProtKB-UniRule"/>
</dbReference>